<comment type="caution">
    <text evidence="2">The sequence shown here is derived from an EMBL/GenBank/DDBJ whole genome shotgun (WGS) entry which is preliminary data.</text>
</comment>
<name>A0A2P7NYF2_9PROT</name>
<dbReference type="InterPro" id="IPR034154">
    <property type="entry name" value="TOPRIM_DnaG/twinkle"/>
</dbReference>
<dbReference type="Proteomes" id="UP000241912">
    <property type="component" value="Unassembled WGS sequence"/>
</dbReference>
<dbReference type="RefSeq" id="WP_106705696.1">
    <property type="nucleotide sequence ID" value="NZ_PXXU01000005.1"/>
</dbReference>
<accession>A0A2P7NYF2</accession>
<dbReference type="CDD" id="cd01029">
    <property type="entry name" value="TOPRIM_primases"/>
    <property type="match status" value="1"/>
</dbReference>
<dbReference type="AlphaFoldDB" id="A0A2P7NYF2"/>
<evidence type="ECO:0000259" key="1">
    <source>
        <dbReference type="PROSITE" id="PS50880"/>
    </source>
</evidence>
<dbReference type="Gene3D" id="3.40.1360.10">
    <property type="match status" value="1"/>
</dbReference>
<evidence type="ECO:0000313" key="3">
    <source>
        <dbReference type="Proteomes" id="UP000241912"/>
    </source>
</evidence>
<dbReference type="PROSITE" id="PS50880">
    <property type="entry name" value="TOPRIM"/>
    <property type="match status" value="1"/>
</dbReference>
<keyword evidence="3" id="KW-1185">Reference proteome</keyword>
<evidence type="ECO:0000313" key="2">
    <source>
        <dbReference type="EMBL" id="PSJ18449.1"/>
    </source>
</evidence>
<dbReference type="EMBL" id="PXXU01000005">
    <property type="protein sequence ID" value="PSJ18449.1"/>
    <property type="molecule type" value="Genomic_DNA"/>
</dbReference>
<dbReference type="Pfam" id="PF13362">
    <property type="entry name" value="Toprim_3"/>
    <property type="match status" value="1"/>
</dbReference>
<feature type="domain" description="Toprim" evidence="1">
    <location>
        <begin position="210"/>
        <end position="290"/>
    </location>
</feature>
<sequence>MKNALLTKGAGVNKYKINFNTFAQNYTSIEEQFRQAMQAAGIHYSGKIIADGKLHRFSTNINRKDETGWYVLHNDNLPAGIFGDWRAGLRQNWKMLGQGYRQVPQELIKQIKEAEQQRGAEILQKQAKAAKKARYIWSESNSLIEHAYLKRKSIQAHGARLYLNELVAIPIYNESDQLVNLQFINPQGEKRFLSGARKRGCFHILGDLTDRILICEGFATGASLYEDCGQRVVIAFDAGNLLPVARNIKELSPDSEVIICGDNDLSGVGQTKAREAALSIGGKVLIPPVPGQDWNDYLTGGNHA</sequence>
<dbReference type="OrthoDB" id="110640at2"/>
<protein>
    <recommendedName>
        <fullName evidence="1">Toprim domain-containing protein</fullName>
    </recommendedName>
</protein>
<gene>
    <name evidence="2" type="ORF">C7H79_02360</name>
</gene>
<dbReference type="InterPro" id="IPR006171">
    <property type="entry name" value="TOPRIM_dom"/>
</dbReference>
<organism evidence="2 3">
    <name type="scientific">Nitrosomonas supralitoralis</name>
    <dbReference type="NCBI Taxonomy" id="2116706"/>
    <lineage>
        <taxon>Bacteria</taxon>
        <taxon>Pseudomonadati</taxon>
        <taxon>Pseudomonadota</taxon>
        <taxon>Betaproteobacteria</taxon>
        <taxon>Nitrosomonadales</taxon>
        <taxon>Nitrosomonadaceae</taxon>
        <taxon>Nitrosomonas</taxon>
    </lineage>
</organism>
<dbReference type="SMART" id="SM00493">
    <property type="entry name" value="TOPRIM"/>
    <property type="match status" value="1"/>
</dbReference>
<reference evidence="2 3" key="1">
    <citation type="submission" date="2018-03" db="EMBL/GenBank/DDBJ databases">
        <title>Draft genome of Nitrosomonas supralitoralis APG5.</title>
        <authorList>
            <person name="Urakawa H."/>
            <person name="Lopez J.V."/>
        </authorList>
    </citation>
    <scope>NUCLEOTIDE SEQUENCE [LARGE SCALE GENOMIC DNA]</scope>
    <source>
        <strain evidence="2 3">APG5</strain>
    </source>
</reference>
<proteinExistence type="predicted"/>